<dbReference type="Gene3D" id="1.10.150.20">
    <property type="entry name" value="5' to 3' exonuclease, C-terminal subdomain"/>
    <property type="match status" value="1"/>
</dbReference>
<dbReference type="RefSeq" id="WP_063772191.1">
    <property type="nucleotide sequence ID" value="NZ_BJYZ01000003.1"/>
</dbReference>
<dbReference type="GO" id="GO:0006281">
    <property type="term" value="P:DNA repair"/>
    <property type="evidence" value="ECO:0007669"/>
    <property type="project" value="UniProtKB-UniRule"/>
</dbReference>
<dbReference type="InterPro" id="IPR036775">
    <property type="entry name" value="DNA_pol_Y-fam_lit_finger_sf"/>
</dbReference>
<reference evidence="20 21" key="1">
    <citation type="submission" date="2019-07" db="EMBL/GenBank/DDBJ databases">
        <title>Whole genome shotgun sequence of Skermanella aerolata NBRC 106429.</title>
        <authorList>
            <person name="Hosoyama A."/>
            <person name="Uohara A."/>
            <person name="Ohji S."/>
            <person name="Ichikawa N."/>
        </authorList>
    </citation>
    <scope>NUCLEOTIDE SEQUENCE [LARGE SCALE GENOMIC DNA]</scope>
    <source>
        <strain evidence="20 21">NBRC 106429</strain>
    </source>
</reference>
<feature type="binding site" evidence="17">
    <location>
        <position position="157"/>
    </location>
    <ligand>
        <name>Mg(2+)</name>
        <dbReference type="ChEBI" id="CHEBI:18420"/>
    </ligand>
</feature>
<dbReference type="GO" id="GO:0000287">
    <property type="term" value="F:magnesium ion binding"/>
    <property type="evidence" value="ECO:0007669"/>
    <property type="project" value="UniProtKB-UniRule"/>
</dbReference>
<keyword evidence="8 17" id="KW-0235">DNA replication</keyword>
<keyword evidence="12 17" id="KW-0239">DNA-directed DNA polymerase</keyword>
<comment type="subcellular location">
    <subcellularLocation>
        <location evidence="1 17">Cytoplasm</location>
    </subcellularLocation>
</comment>
<keyword evidence="5 17" id="KW-0963">Cytoplasm</keyword>
<evidence type="ECO:0000256" key="13">
    <source>
        <dbReference type="ARBA" id="ARBA00023125"/>
    </source>
</evidence>
<evidence type="ECO:0000256" key="6">
    <source>
        <dbReference type="ARBA" id="ARBA00022679"/>
    </source>
</evidence>
<evidence type="ECO:0000313" key="21">
    <source>
        <dbReference type="Proteomes" id="UP000321523"/>
    </source>
</evidence>
<feature type="active site" evidence="17">
    <location>
        <position position="158"/>
    </location>
</feature>
<dbReference type="Gene3D" id="3.30.1490.100">
    <property type="entry name" value="DNA polymerase, Y-family, little finger domain"/>
    <property type="match status" value="1"/>
</dbReference>
<keyword evidence="4 17" id="KW-0515">Mutator protein</keyword>
<comment type="cofactor">
    <cofactor evidence="17">
        <name>Mg(2+)</name>
        <dbReference type="ChEBI" id="CHEBI:18420"/>
    </cofactor>
    <text evidence="17">Binds 2 magnesium ions per subunit.</text>
</comment>
<evidence type="ECO:0000256" key="5">
    <source>
        <dbReference type="ARBA" id="ARBA00022490"/>
    </source>
</evidence>
<comment type="function">
    <text evidence="15 17">Poorly processive, error-prone DNA polymerase involved in untargeted mutagenesis. Copies undamaged DNA at stalled replication forks, which arise in vivo from mismatched or misaligned primer ends. These misaligned primers can be extended by PolIV. Exhibits no 3'-5' exonuclease (proofreading) activity. May be involved in translesional synthesis, in conjunction with the beta clamp from PolIII.</text>
</comment>
<dbReference type="GO" id="GO:0003684">
    <property type="term" value="F:damaged DNA binding"/>
    <property type="evidence" value="ECO:0007669"/>
    <property type="project" value="InterPro"/>
</dbReference>
<dbReference type="SUPFAM" id="SSF56672">
    <property type="entry name" value="DNA/RNA polymerases"/>
    <property type="match status" value="1"/>
</dbReference>
<evidence type="ECO:0000256" key="2">
    <source>
        <dbReference type="ARBA" id="ARBA00010945"/>
    </source>
</evidence>
<dbReference type="InterPro" id="IPR001126">
    <property type="entry name" value="UmuC"/>
</dbReference>
<keyword evidence="7 17" id="KW-0548">Nucleotidyltransferase</keyword>
<dbReference type="PANTHER" id="PTHR11076">
    <property type="entry name" value="DNA REPAIR POLYMERASE UMUC / TRANSFERASE FAMILY MEMBER"/>
    <property type="match status" value="1"/>
</dbReference>
<evidence type="ECO:0000256" key="7">
    <source>
        <dbReference type="ARBA" id="ARBA00022695"/>
    </source>
</evidence>
<evidence type="ECO:0000256" key="10">
    <source>
        <dbReference type="ARBA" id="ARBA00022763"/>
    </source>
</evidence>
<dbReference type="Gene3D" id="3.40.1170.60">
    <property type="match status" value="1"/>
</dbReference>
<evidence type="ECO:0000256" key="14">
    <source>
        <dbReference type="ARBA" id="ARBA00023204"/>
    </source>
</evidence>
<dbReference type="HAMAP" id="MF_01113">
    <property type="entry name" value="DNApol_IV"/>
    <property type="match status" value="1"/>
</dbReference>
<dbReference type="AlphaFoldDB" id="A0A512DKF2"/>
<accession>A0A512DKF2</accession>
<keyword evidence="21" id="KW-1185">Reference proteome</keyword>
<keyword evidence="14 17" id="KW-0234">DNA repair</keyword>
<dbReference type="FunFam" id="3.30.1490.100:FF:000004">
    <property type="entry name" value="DNA polymerase IV"/>
    <property type="match status" value="1"/>
</dbReference>
<dbReference type="Gene3D" id="3.30.70.270">
    <property type="match status" value="1"/>
</dbReference>
<evidence type="ECO:0000256" key="8">
    <source>
        <dbReference type="ARBA" id="ARBA00022705"/>
    </source>
</evidence>
<organism evidence="20 21">
    <name type="scientific">Skermanella aerolata</name>
    <dbReference type="NCBI Taxonomy" id="393310"/>
    <lineage>
        <taxon>Bacteria</taxon>
        <taxon>Pseudomonadati</taxon>
        <taxon>Pseudomonadota</taxon>
        <taxon>Alphaproteobacteria</taxon>
        <taxon>Rhodospirillales</taxon>
        <taxon>Azospirillaceae</taxon>
        <taxon>Skermanella</taxon>
    </lineage>
</organism>
<evidence type="ECO:0000256" key="15">
    <source>
        <dbReference type="ARBA" id="ARBA00025589"/>
    </source>
</evidence>
<evidence type="ECO:0000256" key="17">
    <source>
        <dbReference type="HAMAP-Rule" id="MF_01113"/>
    </source>
</evidence>
<dbReference type="PANTHER" id="PTHR11076:SF33">
    <property type="entry name" value="DNA POLYMERASE KAPPA"/>
    <property type="match status" value="1"/>
</dbReference>
<dbReference type="GO" id="GO:0006261">
    <property type="term" value="P:DNA-templated DNA replication"/>
    <property type="evidence" value="ECO:0007669"/>
    <property type="project" value="UniProtKB-UniRule"/>
</dbReference>
<evidence type="ECO:0000313" key="20">
    <source>
        <dbReference type="EMBL" id="GEO36680.1"/>
    </source>
</evidence>
<dbReference type="Proteomes" id="UP000321523">
    <property type="component" value="Unassembled WGS sequence"/>
</dbReference>
<evidence type="ECO:0000256" key="18">
    <source>
        <dbReference type="SAM" id="MobiDB-lite"/>
    </source>
</evidence>
<dbReference type="GO" id="GO:0042276">
    <property type="term" value="P:error-prone translesion synthesis"/>
    <property type="evidence" value="ECO:0007669"/>
    <property type="project" value="TreeGrafter"/>
</dbReference>
<dbReference type="GO" id="GO:0005829">
    <property type="term" value="C:cytosol"/>
    <property type="evidence" value="ECO:0007669"/>
    <property type="project" value="TreeGrafter"/>
</dbReference>
<evidence type="ECO:0000256" key="4">
    <source>
        <dbReference type="ARBA" id="ARBA00022457"/>
    </source>
</evidence>
<name>A0A512DKF2_9PROT</name>
<gene>
    <name evidence="20" type="primary">dinB1</name>
    <name evidence="17" type="synonym">dinB</name>
    <name evidence="20" type="ORF">SAE02_08280</name>
</gene>
<dbReference type="EMBL" id="BJYZ01000003">
    <property type="protein sequence ID" value="GEO36680.1"/>
    <property type="molecule type" value="Genomic_DNA"/>
</dbReference>
<keyword evidence="6 17" id="KW-0808">Transferase</keyword>
<dbReference type="Pfam" id="PF11799">
    <property type="entry name" value="IMS_C"/>
    <property type="match status" value="1"/>
</dbReference>
<keyword evidence="11 17" id="KW-0460">Magnesium</keyword>
<dbReference type="EC" id="2.7.7.7" evidence="17"/>
<dbReference type="InterPro" id="IPR043128">
    <property type="entry name" value="Rev_trsase/Diguanyl_cyclase"/>
</dbReference>
<evidence type="ECO:0000256" key="3">
    <source>
        <dbReference type="ARBA" id="ARBA00011245"/>
    </source>
</evidence>
<dbReference type="GO" id="GO:0009432">
    <property type="term" value="P:SOS response"/>
    <property type="evidence" value="ECO:0007669"/>
    <property type="project" value="TreeGrafter"/>
</dbReference>
<evidence type="ECO:0000259" key="19">
    <source>
        <dbReference type="PROSITE" id="PS50173"/>
    </source>
</evidence>
<dbReference type="CDD" id="cd03586">
    <property type="entry name" value="PolY_Pol_IV_kappa"/>
    <property type="match status" value="1"/>
</dbReference>
<dbReference type="OrthoDB" id="9808813at2"/>
<comment type="similarity">
    <text evidence="2 17">Belongs to the DNA polymerase type-Y family.</text>
</comment>
<keyword evidence="13 17" id="KW-0238">DNA-binding</keyword>
<dbReference type="FunFam" id="3.40.1170.60:FF:000001">
    <property type="entry name" value="DNA polymerase IV"/>
    <property type="match status" value="1"/>
</dbReference>
<feature type="site" description="Substrate discrimination" evidence="17">
    <location>
        <position position="69"/>
    </location>
</feature>
<dbReference type="NCBIfam" id="NF002751">
    <property type="entry name" value="PRK02794.1"/>
    <property type="match status" value="1"/>
</dbReference>
<feature type="compositionally biased region" description="Pro residues" evidence="18">
    <location>
        <begin position="416"/>
        <end position="432"/>
    </location>
</feature>
<dbReference type="InterPro" id="IPR050116">
    <property type="entry name" value="DNA_polymerase-Y"/>
</dbReference>
<evidence type="ECO:0000256" key="16">
    <source>
        <dbReference type="ARBA" id="ARBA00049244"/>
    </source>
</evidence>
<dbReference type="PROSITE" id="PS50173">
    <property type="entry name" value="UMUC"/>
    <property type="match status" value="1"/>
</dbReference>
<dbReference type="InterPro" id="IPR017961">
    <property type="entry name" value="DNA_pol_Y-fam_little_finger"/>
</dbReference>
<evidence type="ECO:0000256" key="9">
    <source>
        <dbReference type="ARBA" id="ARBA00022723"/>
    </source>
</evidence>
<comment type="catalytic activity">
    <reaction evidence="16 17">
        <text>DNA(n) + a 2'-deoxyribonucleoside 5'-triphosphate = DNA(n+1) + diphosphate</text>
        <dbReference type="Rhea" id="RHEA:22508"/>
        <dbReference type="Rhea" id="RHEA-COMP:17339"/>
        <dbReference type="Rhea" id="RHEA-COMP:17340"/>
        <dbReference type="ChEBI" id="CHEBI:33019"/>
        <dbReference type="ChEBI" id="CHEBI:61560"/>
        <dbReference type="ChEBI" id="CHEBI:173112"/>
        <dbReference type="EC" id="2.7.7.7"/>
    </reaction>
</comment>
<evidence type="ECO:0000256" key="12">
    <source>
        <dbReference type="ARBA" id="ARBA00022932"/>
    </source>
</evidence>
<comment type="caution">
    <text evidence="20">The sequence shown here is derived from an EMBL/GenBank/DDBJ whole genome shotgun (WGS) entry which is preliminary data.</text>
</comment>
<dbReference type="InterPro" id="IPR022880">
    <property type="entry name" value="DNApol_IV"/>
</dbReference>
<proteinExistence type="inferred from homology"/>
<keyword evidence="9 17" id="KW-0479">Metal-binding</keyword>
<dbReference type="NCBIfam" id="NF002677">
    <property type="entry name" value="PRK02406.1"/>
    <property type="match status" value="1"/>
</dbReference>
<feature type="region of interest" description="Disordered" evidence="18">
    <location>
        <begin position="414"/>
        <end position="462"/>
    </location>
</feature>
<protein>
    <recommendedName>
        <fullName evidence="17">DNA polymerase IV</fullName>
        <shortName evidence="17">Pol IV</shortName>
        <ecNumber evidence="17">2.7.7.7</ecNumber>
    </recommendedName>
</protein>
<evidence type="ECO:0000256" key="11">
    <source>
        <dbReference type="ARBA" id="ARBA00022842"/>
    </source>
</evidence>
<feature type="domain" description="UmuC" evidence="19">
    <location>
        <begin position="60"/>
        <end position="240"/>
    </location>
</feature>
<dbReference type="GO" id="GO:0003887">
    <property type="term" value="F:DNA-directed DNA polymerase activity"/>
    <property type="evidence" value="ECO:0007669"/>
    <property type="project" value="UniProtKB-UniRule"/>
</dbReference>
<evidence type="ECO:0000256" key="1">
    <source>
        <dbReference type="ARBA" id="ARBA00004496"/>
    </source>
</evidence>
<comment type="subunit">
    <text evidence="3 17">Monomer.</text>
</comment>
<feature type="binding site" evidence="17">
    <location>
        <position position="64"/>
    </location>
    <ligand>
        <name>Mg(2+)</name>
        <dbReference type="ChEBI" id="CHEBI:18420"/>
    </ligand>
</feature>
<keyword evidence="10 17" id="KW-0227">DNA damage</keyword>
<sequence>MNEQVEDPEKVRTLEGRSRIVAEPGLCRDCGAPVPPRRPRCRECGSRRVTRHAELNSLSIAHIDCDAFYASVEKRDNPALADLPVIVGGGQRGVVAACCYVARLYGVRSAMPMFKAMALCPHAVVLPPNMKKYQAVGRQVRATMLELTPLVQPLSIDEAFLDLTGTEDSLGLSPARSLILLVRRLETEIGITASIGLSYNKFLAKVASDLDKPRGFKAIGRAEALVFLGPRPVGLIWGVGAALQSKLEHDGITTIAELRDRDEIWLMKRYGVMGRRLYRFARGEDLRTVDPDEETKSISAETTFSRDISDLGDLRNRLWPLCETVSRRMKAAGLLGGSVVLKLKTGDFRLVTRSRRIGAPTQEPEAVFEAVMPLLERETSGIAYRLIGVGCADLTPLDRSDMPDLLAPELLLAPRADPPAEPAPDVPVPATAPDPRRSFVTSGNPSPMLPGFERLYRRKRRR</sequence>
<dbReference type="SUPFAM" id="SSF100879">
    <property type="entry name" value="Lesion bypass DNA polymerase (Y-family), little finger domain"/>
    <property type="match status" value="1"/>
</dbReference>
<dbReference type="Pfam" id="PF00817">
    <property type="entry name" value="IMS"/>
    <property type="match status" value="1"/>
</dbReference>
<dbReference type="InterPro" id="IPR043502">
    <property type="entry name" value="DNA/RNA_pol_sf"/>
</dbReference>